<name>A0A1E7ESJ3_9STRA</name>
<feature type="region of interest" description="Disordered" evidence="14">
    <location>
        <begin position="195"/>
        <end position="229"/>
    </location>
</feature>
<dbReference type="InParanoid" id="A0A1E7ESJ3"/>
<dbReference type="Pfam" id="PF01326">
    <property type="entry name" value="PPDK_N"/>
    <property type="match status" value="1"/>
</dbReference>
<evidence type="ECO:0000256" key="12">
    <source>
        <dbReference type="ARBA" id="ARBA00033470"/>
    </source>
</evidence>
<proteinExistence type="inferred from homology"/>
<comment type="pathway">
    <text evidence="3">Carbohydrate biosynthesis; gluconeogenesis.</text>
</comment>
<dbReference type="GO" id="GO:0046872">
    <property type="term" value="F:metal ion binding"/>
    <property type="evidence" value="ECO:0007669"/>
    <property type="project" value="UniProtKB-KW"/>
</dbReference>
<dbReference type="GO" id="GO:0005524">
    <property type="term" value="F:ATP binding"/>
    <property type="evidence" value="ECO:0007669"/>
    <property type="project" value="UniProtKB-KW"/>
</dbReference>
<evidence type="ECO:0000256" key="2">
    <source>
        <dbReference type="ARBA" id="ARBA00002988"/>
    </source>
</evidence>
<evidence type="ECO:0000256" key="9">
    <source>
        <dbReference type="ARBA" id="ARBA00022777"/>
    </source>
</evidence>
<dbReference type="InterPro" id="IPR013815">
    <property type="entry name" value="ATP_grasp_subdomain_1"/>
</dbReference>
<keyword evidence="17" id="KW-1185">Reference proteome</keyword>
<keyword evidence="10" id="KW-0067">ATP-binding</keyword>
<dbReference type="Proteomes" id="UP000095751">
    <property type="component" value="Unassembled WGS sequence"/>
</dbReference>
<dbReference type="GO" id="GO:0008986">
    <property type="term" value="F:pyruvate, water dikinase activity"/>
    <property type="evidence" value="ECO:0007669"/>
    <property type="project" value="UniProtKB-EC"/>
</dbReference>
<evidence type="ECO:0000256" key="8">
    <source>
        <dbReference type="ARBA" id="ARBA00022741"/>
    </source>
</evidence>
<evidence type="ECO:0000256" key="4">
    <source>
        <dbReference type="ARBA" id="ARBA00007837"/>
    </source>
</evidence>
<dbReference type="InterPro" id="IPR002192">
    <property type="entry name" value="PPDK_AMP/ATP-bd"/>
</dbReference>
<evidence type="ECO:0000256" key="13">
    <source>
        <dbReference type="ARBA" id="ARBA00047700"/>
    </source>
</evidence>
<evidence type="ECO:0000313" key="16">
    <source>
        <dbReference type="EMBL" id="OEU08764.1"/>
    </source>
</evidence>
<comment type="cofactor">
    <cofactor evidence="1">
        <name>Mg(2+)</name>
        <dbReference type="ChEBI" id="CHEBI:18420"/>
    </cofactor>
</comment>
<evidence type="ECO:0000256" key="3">
    <source>
        <dbReference type="ARBA" id="ARBA00004742"/>
    </source>
</evidence>
<evidence type="ECO:0000259" key="15">
    <source>
        <dbReference type="Pfam" id="PF01326"/>
    </source>
</evidence>
<evidence type="ECO:0000256" key="11">
    <source>
        <dbReference type="ARBA" id="ARBA00022842"/>
    </source>
</evidence>
<dbReference type="SUPFAM" id="SSF56059">
    <property type="entry name" value="Glutathione synthetase ATP-binding domain-like"/>
    <property type="match status" value="1"/>
</dbReference>
<evidence type="ECO:0000313" key="17">
    <source>
        <dbReference type="Proteomes" id="UP000095751"/>
    </source>
</evidence>
<dbReference type="KEGG" id="fcy:FRACYDRAFT_249534"/>
<dbReference type="PANTHER" id="PTHR43030:SF1">
    <property type="entry name" value="PHOSPHOENOLPYRUVATE SYNTHASE"/>
    <property type="match status" value="1"/>
</dbReference>
<keyword evidence="16" id="KW-0670">Pyruvate</keyword>
<evidence type="ECO:0000256" key="7">
    <source>
        <dbReference type="ARBA" id="ARBA00022723"/>
    </source>
</evidence>
<evidence type="ECO:0000256" key="10">
    <source>
        <dbReference type="ARBA" id="ARBA00022840"/>
    </source>
</evidence>
<feature type="compositionally biased region" description="Basic and acidic residues" evidence="14">
    <location>
        <begin position="214"/>
        <end position="225"/>
    </location>
</feature>
<protein>
    <recommendedName>
        <fullName evidence="5">pyruvate, water dikinase</fullName>
        <ecNumber evidence="5">2.7.9.2</ecNumber>
    </recommendedName>
    <alternativeName>
        <fullName evidence="12">Pyruvate, water dikinase</fullName>
    </alternativeName>
</protein>
<dbReference type="AlphaFoldDB" id="A0A1E7ESJ3"/>
<dbReference type="EC" id="2.7.9.2" evidence="5"/>
<reference evidence="16 17" key="1">
    <citation type="submission" date="2016-09" db="EMBL/GenBank/DDBJ databases">
        <title>Extensive genetic diversity and differential bi-allelic expression allows diatom success in the polar Southern Ocean.</title>
        <authorList>
            <consortium name="DOE Joint Genome Institute"/>
            <person name="Mock T."/>
            <person name="Otillar R.P."/>
            <person name="Strauss J."/>
            <person name="Dupont C."/>
            <person name="Frickenhaus S."/>
            <person name="Maumus F."/>
            <person name="Mcmullan M."/>
            <person name="Sanges R."/>
            <person name="Schmutz J."/>
            <person name="Toseland A."/>
            <person name="Valas R."/>
            <person name="Veluchamy A."/>
            <person name="Ward B.J."/>
            <person name="Allen A."/>
            <person name="Barry K."/>
            <person name="Falciatore A."/>
            <person name="Ferrante M."/>
            <person name="Fortunato A.E."/>
            <person name="Gloeckner G."/>
            <person name="Gruber A."/>
            <person name="Hipkin R."/>
            <person name="Janech M."/>
            <person name="Kroth P."/>
            <person name="Leese F."/>
            <person name="Lindquist E."/>
            <person name="Lyon B.R."/>
            <person name="Martin J."/>
            <person name="Mayer C."/>
            <person name="Parker M."/>
            <person name="Quesneville H."/>
            <person name="Raymond J."/>
            <person name="Uhlig C."/>
            <person name="Valentin K.U."/>
            <person name="Worden A.Z."/>
            <person name="Armbrust E.V."/>
            <person name="Bowler C."/>
            <person name="Green B."/>
            <person name="Moulton V."/>
            <person name="Van Oosterhout C."/>
            <person name="Grigoriev I."/>
        </authorList>
    </citation>
    <scope>NUCLEOTIDE SEQUENCE [LARGE SCALE GENOMIC DNA]</scope>
    <source>
        <strain evidence="16 17">CCMP1102</strain>
    </source>
</reference>
<accession>A0A1E7ESJ3</accession>
<evidence type="ECO:0000256" key="5">
    <source>
        <dbReference type="ARBA" id="ARBA00011996"/>
    </source>
</evidence>
<keyword evidence="11" id="KW-0460">Magnesium</keyword>
<keyword evidence="9 16" id="KW-0418">Kinase</keyword>
<dbReference type="EMBL" id="KV784379">
    <property type="protein sequence ID" value="OEU08764.1"/>
    <property type="molecule type" value="Genomic_DNA"/>
</dbReference>
<dbReference type="Gene3D" id="3.30.1490.20">
    <property type="entry name" value="ATP-grasp fold, A domain"/>
    <property type="match status" value="1"/>
</dbReference>
<sequence>MLVSLTSDYISQDVFSPSRVGVNEMKNSNSSYNNVPNLAAVRSSAPTEYGIASRFAGVFDTCLGIGLTFDELINAIHICFASFWNYRILHYYNRSSRSYSKGITTTDFIGGFAVVVMEMIDSQIAGVAFTANPLNSNRDELVIDSYHLRGLGESVVDGSVTADRYIVDKINSELIKQLVGVKGIKKGKGIEKRLDMSSGQAGSSGGGGGGGIEHIIKENDPRRTESSLTKQQLQELTRLVCIVEVTYRMPMEIEWAFITGRHSGNYCLDLKLLQARPITTLLCLGRLDDDTTR</sequence>
<evidence type="ECO:0000256" key="1">
    <source>
        <dbReference type="ARBA" id="ARBA00001946"/>
    </source>
</evidence>
<keyword evidence="6" id="KW-0808">Transferase</keyword>
<feature type="compositionally biased region" description="Gly residues" evidence="14">
    <location>
        <begin position="202"/>
        <end position="212"/>
    </location>
</feature>
<feature type="domain" description="Pyruvate phosphate dikinase AMP/ATP-binding" evidence="15">
    <location>
        <begin position="33"/>
        <end position="280"/>
    </location>
</feature>
<comment type="catalytic activity">
    <reaction evidence="13">
        <text>pyruvate + ATP + H2O = phosphoenolpyruvate + AMP + phosphate + 2 H(+)</text>
        <dbReference type="Rhea" id="RHEA:11364"/>
        <dbReference type="ChEBI" id="CHEBI:15361"/>
        <dbReference type="ChEBI" id="CHEBI:15377"/>
        <dbReference type="ChEBI" id="CHEBI:15378"/>
        <dbReference type="ChEBI" id="CHEBI:30616"/>
        <dbReference type="ChEBI" id="CHEBI:43474"/>
        <dbReference type="ChEBI" id="CHEBI:58702"/>
        <dbReference type="ChEBI" id="CHEBI:456215"/>
        <dbReference type="EC" id="2.7.9.2"/>
    </reaction>
</comment>
<comment type="function">
    <text evidence="2">Catalyzes the phosphorylation of pyruvate to phosphoenolpyruvate.</text>
</comment>
<comment type="similarity">
    <text evidence="4">Belongs to the PEP-utilizing enzyme family.</text>
</comment>
<gene>
    <name evidence="16" type="primary">PPDK3</name>
    <name evidence="16" type="ORF">FRACYDRAFT_249534</name>
</gene>
<keyword evidence="8" id="KW-0547">Nucleotide-binding</keyword>
<dbReference type="PANTHER" id="PTHR43030">
    <property type="entry name" value="PHOSPHOENOLPYRUVATE SYNTHASE"/>
    <property type="match status" value="1"/>
</dbReference>
<evidence type="ECO:0000256" key="14">
    <source>
        <dbReference type="SAM" id="MobiDB-lite"/>
    </source>
</evidence>
<keyword evidence="7" id="KW-0479">Metal-binding</keyword>
<dbReference type="InterPro" id="IPR006319">
    <property type="entry name" value="PEP_synth"/>
</dbReference>
<dbReference type="Gene3D" id="3.30.470.20">
    <property type="entry name" value="ATP-grasp fold, B domain"/>
    <property type="match status" value="1"/>
</dbReference>
<evidence type="ECO:0000256" key="6">
    <source>
        <dbReference type="ARBA" id="ARBA00022679"/>
    </source>
</evidence>
<dbReference type="OrthoDB" id="6123450at2759"/>
<organism evidence="16 17">
    <name type="scientific">Fragilariopsis cylindrus CCMP1102</name>
    <dbReference type="NCBI Taxonomy" id="635003"/>
    <lineage>
        <taxon>Eukaryota</taxon>
        <taxon>Sar</taxon>
        <taxon>Stramenopiles</taxon>
        <taxon>Ochrophyta</taxon>
        <taxon>Bacillariophyta</taxon>
        <taxon>Bacillariophyceae</taxon>
        <taxon>Bacillariophycidae</taxon>
        <taxon>Bacillariales</taxon>
        <taxon>Bacillariaceae</taxon>
        <taxon>Fragilariopsis</taxon>
    </lineage>
</organism>